<reference evidence="1 2" key="1">
    <citation type="submission" date="2020-01" db="EMBL/GenBank/DDBJ databases">
        <title>Genome sequence of Desulfovibrio aerotolerans DSM 16695(T).</title>
        <authorList>
            <person name="Karnachuk O."/>
            <person name="Avakyan M."/>
            <person name="Mardanov A."/>
            <person name="Kadnikov V."/>
            <person name="Ravin N."/>
        </authorList>
    </citation>
    <scope>NUCLEOTIDE SEQUENCE [LARGE SCALE GENOMIC DNA]</scope>
    <source>
        <strain evidence="1 2">DSM 16695</strain>
    </source>
</reference>
<dbReference type="RefSeq" id="WP_160963522.1">
    <property type="nucleotide sequence ID" value="NZ_WVUD01000049.1"/>
</dbReference>
<organism evidence="1 2">
    <name type="scientific">Solidesulfovibrio aerotolerans</name>
    <dbReference type="NCBI Taxonomy" id="295255"/>
    <lineage>
        <taxon>Bacteria</taxon>
        <taxon>Pseudomonadati</taxon>
        <taxon>Thermodesulfobacteriota</taxon>
        <taxon>Desulfovibrionia</taxon>
        <taxon>Desulfovibrionales</taxon>
        <taxon>Desulfovibrionaceae</taxon>
        <taxon>Solidesulfovibrio</taxon>
    </lineage>
</organism>
<comment type="caution">
    <text evidence="1">The sequence shown here is derived from an EMBL/GenBank/DDBJ whole genome shotgun (WGS) entry which is preliminary data.</text>
</comment>
<dbReference type="AlphaFoldDB" id="A0A7C9IYF5"/>
<name>A0A7C9IYF5_9BACT</name>
<protein>
    <submittedName>
        <fullName evidence="1">Uncharacterized protein</fullName>
    </submittedName>
</protein>
<dbReference type="EMBL" id="WVUD01000049">
    <property type="protein sequence ID" value="MYL84982.1"/>
    <property type="molecule type" value="Genomic_DNA"/>
</dbReference>
<accession>A0A7C9IYF5</accession>
<dbReference type="Proteomes" id="UP000482487">
    <property type="component" value="Unassembled WGS sequence"/>
</dbReference>
<sequence>MPRKALTPKPTPARHVVEALIVHHLNPLLQGRQGCHERIDRFKAEGDIAAAALEETSLLFLERAYSDGMKLLRQAVNLGSGGEVIQ</sequence>
<gene>
    <name evidence="1" type="ORF">GTA51_17875</name>
</gene>
<proteinExistence type="predicted"/>
<evidence type="ECO:0000313" key="1">
    <source>
        <dbReference type="EMBL" id="MYL84982.1"/>
    </source>
</evidence>
<evidence type="ECO:0000313" key="2">
    <source>
        <dbReference type="Proteomes" id="UP000482487"/>
    </source>
</evidence>
<keyword evidence="2" id="KW-1185">Reference proteome</keyword>